<dbReference type="AlphaFoldDB" id="A0A3N0V1P0"/>
<dbReference type="PROSITE" id="PS51318">
    <property type="entry name" value="TAT"/>
    <property type="match status" value="1"/>
</dbReference>
<keyword evidence="3" id="KW-0732">Signal</keyword>
<dbReference type="GO" id="GO:0034480">
    <property type="term" value="F:phosphatidylcholine phospholipase C activity"/>
    <property type="evidence" value="ECO:0007669"/>
    <property type="project" value="UniProtKB-EC"/>
</dbReference>
<accession>A0A3N0V1P0</accession>
<dbReference type="Pfam" id="PF04185">
    <property type="entry name" value="Phosphoesterase"/>
    <property type="match status" value="1"/>
</dbReference>
<dbReference type="InParanoid" id="A0A3N0V1P0"/>
<comment type="similarity">
    <text evidence="1">Belongs to the bacterial phospholipase C family.</text>
</comment>
<dbReference type="Proteomes" id="UP000282106">
    <property type="component" value="Unassembled WGS sequence"/>
</dbReference>
<comment type="caution">
    <text evidence="6">The sequence shown here is derived from an EMBL/GenBank/DDBJ whole genome shotgun (WGS) entry which is preliminary data.</text>
</comment>
<evidence type="ECO:0000256" key="3">
    <source>
        <dbReference type="ARBA" id="ARBA00022729"/>
    </source>
</evidence>
<name>A0A3N0V1P0_9GAMM</name>
<proteinExistence type="inferred from homology"/>
<dbReference type="InterPro" id="IPR006311">
    <property type="entry name" value="TAT_signal"/>
</dbReference>
<dbReference type="InterPro" id="IPR017767">
    <property type="entry name" value="PC-PLC"/>
</dbReference>
<feature type="domain" description="Bacterial phospholipase C C-terminal" evidence="5">
    <location>
        <begin position="525"/>
        <end position="607"/>
    </location>
</feature>
<feature type="domain" description="Bacterial phospholipase C C-terminal" evidence="5">
    <location>
        <begin position="618"/>
        <end position="698"/>
    </location>
</feature>
<dbReference type="NCBIfam" id="TIGR03396">
    <property type="entry name" value="PC_PLC"/>
    <property type="match status" value="1"/>
</dbReference>
<keyword evidence="4" id="KW-0378">Hydrolase</keyword>
<evidence type="ECO:0000256" key="1">
    <source>
        <dbReference type="ARBA" id="ARBA00009717"/>
    </source>
</evidence>
<evidence type="ECO:0000256" key="4">
    <source>
        <dbReference type="ARBA" id="ARBA00022801"/>
    </source>
</evidence>
<organism evidence="6 7">
    <name type="scientific">Stagnimonas aquatica</name>
    <dbReference type="NCBI Taxonomy" id="2689987"/>
    <lineage>
        <taxon>Bacteria</taxon>
        <taxon>Pseudomonadati</taxon>
        <taxon>Pseudomonadota</taxon>
        <taxon>Gammaproteobacteria</taxon>
        <taxon>Nevskiales</taxon>
        <taxon>Nevskiaceae</taxon>
        <taxon>Stagnimonas</taxon>
    </lineage>
</organism>
<dbReference type="PANTHER" id="PTHR31956">
    <property type="entry name" value="NON-SPECIFIC PHOSPHOLIPASE C4-RELATED"/>
    <property type="match status" value="1"/>
</dbReference>
<evidence type="ECO:0000259" key="5">
    <source>
        <dbReference type="Pfam" id="PF05506"/>
    </source>
</evidence>
<sequence length="714" mass="77826">MSELDRRQFLRLAGVAAAGATLPLSIQKALAIPANNRSGTIQDVEHVVILMQENRSFDHYFGTLKGVRGFGDRFPIPLAGGKPVWYQRDSQLKEVLPYYLDSSKGNAQRVSGTPHGWEDGHFAWNDGRTGLWPAIKEAQSMSYYQEAELPFQFALANAFTLCDHYHCAMLTSTNPNRLFLWTGMNDPAGEHGGPVTSNQYDALGPSSEGYGWTTYPERLQEAGVSWKVYQFLPDNFTDNSLHGFVNYRLQNEAAGNNADGSRSNPDGSTYFPAYDPALDTQYPLLKGCSNTMPDGGPDSPDLLASLRAEVLAGKLPQVSWVVAPAAYSEHTGPSSPVQGGHYIQQVLEALTADPAVWSKTVLIVNFDENDGMFDHVPPPCAPSIGLDGQPIGGSTMDDSSERRGIGYLYDANWVYGPGIRVPCYVVSPWSRGGWVCSQVFDHTSVIQFLEQRFGVMEPNISAYRRAICGDLTSAFNFANPNNEPFPPLPEIGKAEADALRAAQEQLAQISNEASTPPVQEPGARPSRALPYELFVTARVSTGTVELRFDNTGSQGAVFHVYDRTNLLATPRRYAVEAGKSLTGSWLALGSYDLWVLGPNGFHRHFQGSTLNLPTGGAPEIDVCYDSANGDVYVKLHNPGAATVSYRLAANAYFSAEPETVEVPAGTSAERHWVLKAVGGWYDFTVSADNGFLRRFAGRVETGRHSISDPAMGLV</sequence>
<dbReference type="InterPro" id="IPR017850">
    <property type="entry name" value="Alkaline_phosphatase_core_sf"/>
</dbReference>
<keyword evidence="7" id="KW-1185">Reference proteome</keyword>
<gene>
    <name evidence="6" type="ORF">ED208_14645</name>
</gene>
<evidence type="ECO:0000313" key="7">
    <source>
        <dbReference type="Proteomes" id="UP000282106"/>
    </source>
</evidence>
<dbReference type="EC" id="3.1.4.3" evidence="2"/>
<dbReference type="PANTHER" id="PTHR31956:SF36">
    <property type="entry name" value="NON-HEMOLYTIC PHOSPHOLIPASE C"/>
    <property type="match status" value="1"/>
</dbReference>
<protein>
    <recommendedName>
        <fullName evidence="2">phospholipase C</fullName>
        <ecNumber evidence="2">3.1.4.3</ecNumber>
    </recommendedName>
</protein>
<evidence type="ECO:0000256" key="2">
    <source>
        <dbReference type="ARBA" id="ARBA00012018"/>
    </source>
</evidence>
<dbReference type="InterPro" id="IPR008475">
    <property type="entry name" value="PLipase_C_C"/>
</dbReference>
<dbReference type="Gene3D" id="3.40.720.10">
    <property type="entry name" value="Alkaline Phosphatase, subunit A"/>
    <property type="match status" value="2"/>
</dbReference>
<dbReference type="Pfam" id="PF05506">
    <property type="entry name" value="PLipase_C_C"/>
    <property type="match status" value="2"/>
</dbReference>
<reference evidence="6 7" key="1">
    <citation type="submission" date="2018-10" db="EMBL/GenBank/DDBJ databases">
        <authorList>
            <person name="Chen W.-M."/>
        </authorList>
    </citation>
    <scope>NUCLEOTIDE SEQUENCE [LARGE SCALE GENOMIC DNA]</scope>
    <source>
        <strain evidence="6 7">THS-13</strain>
    </source>
</reference>
<evidence type="ECO:0000313" key="6">
    <source>
        <dbReference type="EMBL" id="ROH86680.1"/>
    </source>
</evidence>
<dbReference type="CDD" id="cd16014">
    <property type="entry name" value="PLC"/>
    <property type="match status" value="1"/>
</dbReference>
<dbReference type="GO" id="GO:0016042">
    <property type="term" value="P:lipid catabolic process"/>
    <property type="evidence" value="ECO:0007669"/>
    <property type="project" value="InterPro"/>
</dbReference>
<dbReference type="InterPro" id="IPR019546">
    <property type="entry name" value="TAT_signal_bac_arc"/>
</dbReference>
<dbReference type="EMBL" id="RJVO01000008">
    <property type="protein sequence ID" value="ROH86680.1"/>
    <property type="molecule type" value="Genomic_DNA"/>
</dbReference>
<dbReference type="InterPro" id="IPR007312">
    <property type="entry name" value="Phosphoesterase"/>
</dbReference>
<dbReference type="Pfam" id="PF10518">
    <property type="entry name" value="TAT_signal"/>
    <property type="match status" value="1"/>
</dbReference>
<dbReference type="RefSeq" id="WP_123212669.1">
    <property type="nucleotide sequence ID" value="NZ_RJVO01000008.1"/>
</dbReference>